<comment type="similarity">
    <text evidence="2">Belongs to the PhyH family.</text>
</comment>
<dbReference type="EMBL" id="CAVMBE010000006">
    <property type="protein sequence ID" value="CAK3848260.1"/>
    <property type="molecule type" value="Genomic_DNA"/>
</dbReference>
<dbReference type="PANTHER" id="PTHR20883:SF19">
    <property type="entry name" value="MULTIFUNCTIONAL DIOXYGENASE AUSE"/>
    <property type="match status" value="1"/>
</dbReference>
<organism evidence="7 8">
    <name type="scientific">Lecanosticta acicola</name>
    <dbReference type="NCBI Taxonomy" id="111012"/>
    <lineage>
        <taxon>Eukaryota</taxon>
        <taxon>Fungi</taxon>
        <taxon>Dikarya</taxon>
        <taxon>Ascomycota</taxon>
        <taxon>Pezizomycotina</taxon>
        <taxon>Dothideomycetes</taxon>
        <taxon>Dothideomycetidae</taxon>
        <taxon>Mycosphaerellales</taxon>
        <taxon>Mycosphaerellaceae</taxon>
        <taxon>Lecanosticta</taxon>
    </lineage>
</organism>
<dbReference type="Proteomes" id="UP001296104">
    <property type="component" value="Unassembled WGS sequence"/>
</dbReference>
<evidence type="ECO:0000256" key="5">
    <source>
        <dbReference type="ARBA" id="ARBA00023002"/>
    </source>
</evidence>
<evidence type="ECO:0000313" key="7">
    <source>
        <dbReference type="EMBL" id="CAK3848260.1"/>
    </source>
</evidence>
<accession>A0AAI8YTC7</accession>
<evidence type="ECO:0000313" key="8">
    <source>
        <dbReference type="Proteomes" id="UP001296104"/>
    </source>
</evidence>
<name>A0AAI8YTC7_9PEZI</name>
<reference evidence="7" key="1">
    <citation type="submission" date="2023-11" db="EMBL/GenBank/DDBJ databases">
        <authorList>
            <person name="Alioto T."/>
            <person name="Alioto T."/>
            <person name="Gomez Garrido J."/>
        </authorList>
    </citation>
    <scope>NUCLEOTIDE SEQUENCE</scope>
</reference>
<proteinExistence type="inferred from homology"/>
<evidence type="ECO:0000256" key="3">
    <source>
        <dbReference type="ARBA" id="ARBA00022723"/>
    </source>
</evidence>
<evidence type="ECO:0000256" key="1">
    <source>
        <dbReference type="ARBA" id="ARBA00001962"/>
    </source>
</evidence>
<dbReference type="Pfam" id="PF05721">
    <property type="entry name" value="PhyH"/>
    <property type="match status" value="1"/>
</dbReference>
<keyword evidence="6" id="KW-0408">Iron</keyword>
<keyword evidence="5" id="KW-0560">Oxidoreductase</keyword>
<dbReference type="Gene3D" id="2.60.120.620">
    <property type="entry name" value="q2cbj1_9rhob like domain"/>
    <property type="match status" value="1"/>
</dbReference>
<dbReference type="AlphaFoldDB" id="A0AAI8YTC7"/>
<dbReference type="SUPFAM" id="SSF51197">
    <property type="entry name" value="Clavaminate synthase-like"/>
    <property type="match status" value="1"/>
</dbReference>
<comment type="caution">
    <text evidence="7">The sequence shown here is derived from an EMBL/GenBank/DDBJ whole genome shotgun (WGS) entry which is preliminary data.</text>
</comment>
<gene>
    <name evidence="7" type="ORF">LECACI_7A001616</name>
</gene>
<dbReference type="GO" id="GO:0046872">
    <property type="term" value="F:metal ion binding"/>
    <property type="evidence" value="ECO:0007669"/>
    <property type="project" value="UniProtKB-KW"/>
</dbReference>
<sequence length="289" mass="32346">MPSARNNTTLRHTTPDAGVEHILQIVREDGGVIIKGLLSRDQVNTFNEELEPAMDETRMGSTHTDNAFIAGFHGDQTKRLTNLVTHSKTFREHILDMDLIHELAIKVFQEESGTYWMSTAQVIEIGPGNASQILHRDLENNPPYVAMGPTGPEAMINFLIALSDFTEENGATRVIPQSNHWPDFTDRGTQEMTIPAEMEAGDVLFINGKVVHGGGANRTENQRRRGLAFTFQPSFLTPEEAYPFLVELKLVKQMSERAQSMIGFRSQFPKGSPGLWQSDYREIAEHLGL</sequence>
<keyword evidence="8" id="KW-1185">Reference proteome</keyword>
<evidence type="ECO:0000256" key="6">
    <source>
        <dbReference type="ARBA" id="ARBA00023004"/>
    </source>
</evidence>
<evidence type="ECO:0000256" key="2">
    <source>
        <dbReference type="ARBA" id="ARBA00005830"/>
    </source>
</evidence>
<dbReference type="InterPro" id="IPR008775">
    <property type="entry name" value="Phytyl_CoA_dOase-like"/>
</dbReference>
<protein>
    <submittedName>
        <fullName evidence="7">Phytanoyl- dioxygenase family</fullName>
    </submittedName>
</protein>
<keyword evidence="3" id="KW-0479">Metal-binding</keyword>
<keyword evidence="4 7" id="KW-0223">Dioxygenase</keyword>
<dbReference type="PANTHER" id="PTHR20883">
    <property type="entry name" value="PHYTANOYL-COA DIOXYGENASE DOMAIN CONTAINING 1"/>
    <property type="match status" value="1"/>
</dbReference>
<dbReference type="GO" id="GO:0051213">
    <property type="term" value="F:dioxygenase activity"/>
    <property type="evidence" value="ECO:0007669"/>
    <property type="project" value="UniProtKB-KW"/>
</dbReference>
<evidence type="ECO:0000256" key="4">
    <source>
        <dbReference type="ARBA" id="ARBA00022964"/>
    </source>
</evidence>
<comment type="cofactor">
    <cofactor evidence="1">
        <name>Fe cation</name>
        <dbReference type="ChEBI" id="CHEBI:24875"/>
    </cofactor>
</comment>